<dbReference type="GeneID" id="5012577"/>
<dbReference type="GO" id="GO:0008124">
    <property type="term" value="F:4-alpha-hydroxytetrahydrobiopterin dehydratase activity"/>
    <property type="evidence" value="ECO:0000318"/>
    <property type="project" value="GO_Central"/>
</dbReference>
<accession>A0BLH8</accession>
<keyword evidence="4" id="KW-0456">Lyase</keyword>
<dbReference type="GO" id="GO:0006729">
    <property type="term" value="P:tetrahydrobiopterin biosynthetic process"/>
    <property type="evidence" value="ECO:0007669"/>
    <property type="project" value="InterPro"/>
</dbReference>
<evidence type="ECO:0000256" key="1">
    <source>
        <dbReference type="ARBA" id="ARBA00001554"/>
    </source>
</evidence>
<proteinExistence type="inferred from homology"/>
<evidence type="ECO:0000256" key="2">
    <source>
        <dbReference type="ARBA" id="ARBA00006472"/>
    </source>
</evidence>
<dbReference type="EMBL" id="CT868002">
    <property type="protein sequence ID" value="CAK59395.1"/>
    <property type="molecule type" value="Genomic_DNA"/>
</dbReference>
<dbReference type="HOGENOM" id="CLU_2488221_0_0_1"/>
<evidence type="ECO:0000313" key="6">
    <source>
        <dbReference type="EMBL" id="CAK59395.1"/>
    </source>
</evidence>
<comment type="similarity">
    <text evidence="2">Belongs to the pterin-4-alpha-carbinolamine dehydratase family.</text>
</comment>
<protein>
    <recommendedName>
        <fullName evidence="3">4a-hydroxytetrahydrobiopterin dehydratase</fullName>
        <ecNumber evidence="3">4.2.1.96</ecNumber>
    </recommendedName>
    <alternativeName>
        <fullName evidence="5">4-alpha-hydroxy-tetrahydropterin dehydratase</fullName>
    </alternativeName>
</protein>
<evidence type="ECO:0000256" key="5">
    <source>
        <dbReference type="ARBA" id="ARBA00030497"/>
    </source>
</evidence>
<dbReference type="PANTHER" id="PTHR12599">
    <property type="entry name" value="PTERIN-4-ALPHA-CARBINOLAMINE DEHYDRATASE"/>
    <property type="match status" value="1"/>
</dbReference>
<dbReference type="KEGG" id="ptm:GSPATT00030028001"/>
<reference evidence="6 7" key="1">
    <citation type="journal article" date="2006" name="Nature">
        <title>Global trends of whole-genome duplications revealed by the ciliate Paramecium tetraurelia.</title>
        <authorList>
            <consortium name="Genoscope"/>
            <person name="Aury J.-M."/>
            <person name="Jaillon O."/>
            <person name="Duret L."/>
            <person name="Noel B."/>
            <person name="Jubin C."/>
            <person name="Porcel B.M."/>
            <person name="Segurens B."/>
            <person name="Daubin V."/>
            <person name="Anthouard V."/>
            <person name="Aiach N."/>
            <person name="Arnaiz O."/>
            <person name="Billaut A."/>
            <person name="Beisson J."/>
            <person name="Blanc I."/>
            <person name="Bouhouche K."/>
            <person name="Camara F."/>
            <person name="Duharcourt S."/>
            <person name="Guigo R."/>
            <person name="Gogendeau D."/>
            <person name="Katinka M."/>
            <person name="Keller A.-M."/>
            <person name="Kissmehl R."/>
            <person name="Klotz C."/>
            <person name="Koll F."/>
            <person name="Le Moue A."/>
            <person name="Lepere C."/>
            <person name="Malinsky S."/>
            <person name="Nowacki M."/>
            <person name="Nowak J.K."/>
            <person name="Plattner H."/>
            <person name="Poulain J."/>
            <person name="Ruiz F."/>
            <person name="Serrano V."/>
            <person name="Zagulski M."/>
            <person name="Dessen P."/>
            <person name="Betermier M."/>
            <person name="Weissenbach J."/>
            <person name="Scarpelli C."/>
            <person name="Schachter V."/>
            <person name="Sperling L."/>
            <person name="Meyer E."/>
            <person name="Cohen J."/>
            <person name="Wincker P."/>
        </authorList>
    </citation>
    <scope>NUCLEOTIDE SEQUENCE [LARGE SCALE GENOMIC DNA]</scope>
    <source>
        <strain evidence="6 7">Stock d4-2</strain>
    </source>
</reference>
<dbReference type="OrthoDB" id="277398at2759"/>
<evidence type="ECO:0000313" key="7">
    <source>
        <dbReference type="Proteomes" id="UP000000600"/>
    </source>
</evidence>
<dbReference type="InterPro" id="IPR001533">
    <property type="entry name" value="Pterin_deHydtase"/>
</dbReference>
<sequence>MFHQFKQLKLNSEEIASALEIHSLQWHPTKDTTKIKKEFKFNSFKETFAFTESISAVAEDMHHILFILNIYQIIQNGSKRKMQSMWR</sequence>
<dbReference type="Gene3D" id="3.30.1360.20">
    <property type="entry name" value="Transcriptional coactivator/pterin dehydratase"/>
    <property type="match status" value="1"/>
</dbReference>
<evidence type="ECO:0000256" key="3">
    <source>
        <dbReference type="ARBA" id="ARBA00013252"/>
    </source>
</evidence>
<keyword evidence="7" id="KW-1185">Reference proteome</keyword>
<dbReference type="InParanoid" id="A0BLH8"/>
<comment type="catalytic activity">
    <reaction evidence="1">
        <text>(4aS,6R)-4a-hydroxy-L-erythro-5,6,7,8-tetrahydrobiopterin = (6R)-L-erythro-6,7-dihydrobiopterin + H2O</text>
        <dbReference type="Rhea" id="RHEA:11920"/>
        <dbReference type="ChEBI" id="CHEBI:15377"/>
        <dbReference type="ChEBI" id="CHEBI:15642"/>
        <dbReference type="ChEBI" id="CHEBI:43120"/>
        <dbReference type="EC" id="4.2.1.96"/>
    </reaction>
</comment>
<dbReference type="STRING" id="5888.A0BLH8"/>
<dbReference type="RefSeq" id="XP_001426793.1">
    <property type="nucleotide sequence ID" value="XM_001426756.1"/>
</dbReference>
<organism evidence="6 7">
    <name type="scientific">Paramecium tetraurelia</name>
    <dbReference type="NCBI Taxonomy" id="5888"/>
    <lineage>
        <taxon>Eukaryota</taxon>
        <taxon>Sar</taxon>
        <taxon>Alveolata</taxon>
        <taxon>Ciliophora</taxon>
        <taxon>Intramacronucleata</taxon>
        <taxon>Oligohymenophorea</taxon>
        <taxon>Peniculida</taxon>
        <taxon>Parameciidae</taxon>
        <taxon>Paramecium</taxon>
    </lineage>
</organism>
<dbReference type="PANTHER" id="PTHR12599:SF0">
    <property type="entry name" value="PTERIN-4-ALPHA-CARBINOLAMINE DEHYDRATASE"/>
    <property type="match status" value="1"/>
</dbReference>
<dbReference type="Proteomes" id="UP000000600">
    <property type="component" value="Unassembled WGS sequence"/>
</dbReference>
<name>A0BLH8_PARTE</name>
<gene>
    <name evidence="6" type="ORF">GSPATT00030028001</name>
</gene>
<dbReference type="InterPro" id="IPR036428">
    <property type="entry name" value="PCD_sf"/>
</dbReference>
<dbReference type="AlphaFoldDB" id="A0BLH8"/>
<dbReference type="Pfam" id="PF01329">
    <property type="entry name" value="Pterin_4a"/>
    <property type="match status" value="1"/>
</dbReference>
<dbReference type="SUPFAM" id="SSF55248">
    <property type="entry name" value="PCD-like"/>
    <property type="match status" value="1"/>
</dbReference>
<dbReference type="EC" id="4.2.1.96" evidence="3"/>
<evidence type="ECO:0000256" key="4">
    <source>
        <dbReference type="ARBA" id="ARBA00023239"/>
    </source>
</evidence>